<name>A0ABT7E3K4_9NEIS</name>
<keyword evidence="3" id="KW-1185">Reference proteome</keyword>
<sequence>MQRRSCTQAVADAPTLQLTGRSGQRERFRTSWESAPNPDRSSTVINDSVFEGWTLVTTGDVQAGGKNGFEIWSSGDSMSNARNQPISVNAQTGKGQNWLELNDAGGTQTQTLGIERQIDTIAGADYRLSFDLAGRLGYSGAYTRIGVYVDGQRLSTLEPGSSATALSWQSIRIGFTGKGGPQTLRIVTEARQRDSGGRGSMLDDLALTETVTLNQGKAGSAIRLQAIDAQLTDTDGSESLQLTLGGLPVGTVISDGRRSFTASANNTVADLTGWNLSTLALTPPIQFSGKLELSVVATAIEASNGHRATVSQTLTLQVDPVPLARNGLVAFTASPEPKEATRFAVRHWQQTADRDQPALVINLGTTDYFADRLKQMDQAIHDALLRELGKTWWEDQ</sequence>
<dbReference type="Proteomes" id="UP001172778">
    <property type="component" value="Unassembled WGS sequence"/>
</dbReference>
<comment type="caution">
    <text evidence="2">The sequence shown here is derived from an EMBL/GenBank/DDBJ whole genome shotgun (WGS) entry which is preliminary data.</text>
</comment>
<organism evidence="2 3">
    <name type="scientific">Parachitinimonas caeni</name>
    <dbReference type="NCBI Taxonomy" id="3031301"/>
    <lineage>
        <taxon>Bacteria</taxon>
        <taxon>Pseudomonadati</taxon>
        <taxon>Pseudomonadota</taxon>
        <taxon>Betaproteobacteria</taxon>
        <taxon>Neisseriales</taxon>
        <taxon>Chitinibacteraceae</taxon>
        <taxon>Parachitinimonas</taxon>
    </lineage>
</organism>
<dbReference type="Gene3D" id="2.60.120.260">
    <property type="entry name" value="Galactose-binding domain-like"/>
    <property type="match status" value="1"/>
</dbReference>
<evidence type="ECO:0000313" key="3">
    <source>
        <dbReference type="Proteomes" id="UP001172778"/>
    </source>
</evidence>
<feature type="compositionally biased region" description="Polar residues" evidence="1">
    <location>
        <begin position="31"/>
        <end position="44"/>
    </location>
</feature>
<reference evidence="2" key="1">
    <citation type="submission" date="2023-03" db="EMBL/GenBank/DDBJ databases">
        <title>Chitinimonas shenzhenensis gen. nov., sp. nov., a novel member of family Burkholderiaceae isolated from activated sludge collected in Shen Zhen, China.</title>
        <authorList>
            <person name="Wang X."/>
        </authorList>
    </citation>
    <scope>NUCLEOTIDE SEQUENCE</scope>
    <source>
        <strain evidence="2">DQS-5</strain>
    </source>
</reference>
<accession>A0ABT7E3K4</accession>
<proteinExistence type="predicted"/>
<dbReference type="RefSeq" id="WP_284103221.1">
    <property type="nucleotide sequence ID" value="NZ_JARRAF010000063.1"/>
</dbReference>
<feature type="region of interest" description="Disordered" evidence="1">
    <location>
        <begin position="20"/>
        <end position="44"/>
    </location>
</feature>
<gene>
    <name evidence="2" type="ORF">PZA18_22920</name>
</gene>
<evidence type="ECO:0008006" key="4">
    <source>
        <dbReference type="Google" id="ProtNLM"/>
    </source>
</evidence>
<evidence type="ECO:0000256" key="1">
    <source>
        <dbReference type="SAM" id="MobiDB-lite"/>
    </source>
</evidence>
<protein>
    <recommendedName>
        <fullName evidence="4">DUF642 domain-containing protein</fullName>
    </recommendedName>
</protein>
<dbReference type="EMBL" id="JARRAF010000063">
    <property type="protein sequence ID" value="MDK2126900.1"/>
    <property type="molecule type" value="Genomic_DNA"/>
</dbReference>
<evidence type="ECO:0000313" key="2">
    <source>
        <dbReference type="EMBL" id="MDK2126900.1"/>
    </source>
</evidence>